<dbReference type="InterPro" id="IPR000524">
    <property type="entry name" value="Tscrpt_reg_HTH_GntR"/>
</dbReference>
<dbReference type="PRINTS" id="PR00400">
    <property type="entry name" value="TETREPRESSOR"/>
</dbReference>
<evidence type="ECO:0000256" key="2">
    <source>
        <dbReference type="ARBA" id="ARBA00023015"/>
    </source>
</evidence>
<gene>
    <name evidence="9" type="ORF">OWR29_17735</name>
</gene>
<feature type="domain" description="HTH tetR-type" evidence="8">
    <location>
        <begin position="77"/>
        <end position="137"/>
    </location>
</feature>
<evidence type="ECO:0000259" key="7">
    <source>
        <dbReference type="PROSITE" id="PS50949"/>
    </source>
</evidence>
<dbReference type="Gene3D" id="1.10.357.10">
    <property type="entry name" value="Tetracycline Repressor, domain 2"/>
    <property type="match status" value="1"/>
</dbReference>
<evidence type="ECO:0000313" key="9">
    <source>
        <dbReference type="EMBL" id="MCY1139846.1"/>
    </source>
</evidence>
<dbReference type="PROSITE" id="PS50949">
    <property type="entry name" value="HTH_GNTR"/>
    <property type="match status" value="1"/>
</dbReference>
<dbReference type="Gene3D" id="1.10.10.10">
    <property type="entry name" value="Winged helix-like DNA-binding domain superfamily/Winged helix DNA-binding domain"/>
    <property type="match status" value="1"/>
</dbReference>
<dbReference type="InterPro" id="IPR036388">
    <property type="entry name" value="WH-like_DNA-bd_sf"/>
</dbReference>
<keyword evidence="10" id="KW-1185">Reference proteome</keyword>
<keyword evidence="2" id="KW-0805">Transcription regulation</keyword>
<dbReference type="Pfam" id="PF00440">
    <property type="entry name" value="TetR_N"/>
    <property type="match status" value="1"/>
</dbReference>
<evidence type="ECO:0000256" key="1">
    <source>
        <dbReference type="ARBA" id="ARBA00022491"/>
    </source>
</evidence>
<evidence type="ECO:0000256" key="4">
    <source>
        <dbReference type="ARBA" id="ARBA00023163"/>
    </source>
</evidence>
<sequence>MEPAYRRIVADIRRRIEAGELRPGDRVPSARAITREWGVAIATATKAHAALREEGLTIARPGVGTVVAGRMPRREHELSRDRIVRAAIAIADEHGMAELTMRRLAAELGVATMSLYRHVPSRDELLVGMMDAALGAIRLPPRRPSSWRAGLEIVAREEWAAFNRHPWLGPSMSLTRPQMAPNGVRLSEWVLTVFDNTTLTTAERMYVQIMLFTFVRGLAAAVEVENEAVRETGLTSDQWLETQSGNLAGLIDAGALTHFRELTEHGFDFDLDQLFEFGLARLLDGLTLFVDARRAEAAASRAEADASRAEAAASRADVDAG</sequence>
<dbReference type="SUPFAM" id="SSF46785">
    <property type="entry name" value="Winged helix' DNA-binding domain"/>
    <property type="match status" value="1"/>
</dbReference>
<comment type="caution">
    <text evidence="9">The sequence shown here is derived from an EMBL/GenBank/DDBJ whole genome shotgun (WGS) entry which is preliminary data.</text>
</comment>
<organism evidence="9 10">
    <name type="scientific">Paractinoplanes pyxinae</name>
    <dbReference type="NCBI Taxonomy" id="2997416"/>
    <lineage>
        <taxon>Bacteria</taxon>
        <taxon>Bacillati</taxon>
        <taxon>Actinomycetota</taxon>
        <taxon>Actinomycetes</taxon>
        <taxon>Micromonosporales</taxon>
        <taxon>Micromonosporaceae</taxon>
        <taxon>Paractinoplanes</taxon>
    </lineage>
</organism>
<evidence type="ECO:0000256" key="6">
    <source>
        <dbReference type="SAM" id="MobiDB-lite"/>
    </source>
</evidence>
<dbReference type="SMART" id="SM00345">
    <property type="entry name" value="HTH_GNTR"/>
    <property type="match status" value="1"/>
</dbReference>
<dbReference type="InterPro" id="IPR001647">
    <property type="entry name" value="HTH_TetR"/>
</dbReference>
<feature type="DNA-binding region" description="H-T-H motif" evidence="5">
    <location>
        <begin position="100"/>
        <end position="119"/>
    </location>
</feature>
<evidence type="ECO:0000256" key="5">
    <source>
        <dbReference type="PROSITE-ProRule" id="PRU00335"/>
    </source>
</evidence>
<dbReference type="InterPro" id="IPR009057">
    <property type="entry name" value="Homeodomain-like_sf"/>
</dbReference>
<dbReference type="InterPro" id="IPR003012">
    <property type="entry name" value="Tet_transcr_reg_TetR"/>
</dbReference>
<protein>
    <submittedName>
        <fullName evidence="9">TetR/AcrR family transcriptional regulator C-terminal domain-containing protein</fullName>
    </submittedName>
</protein>
<evidence type="ECO:0000259" key="8">
    <source>
        <dbReference type="PROSITE" id="PS50977"/>
    </source>
</evidence>
<reference evidence="9" key="1">
    <citation type="submission" date="2022-11" db="EMBL/GenBank/DDBJ databases">
        <authorList>
            <person name="Somphong A."/>
            <person name="Phongsopitanun W."/>
        </authorList>
    </citation>
    <scope>NUCLEOTIDE SEQUENCE</scope>
    <source>
        <strain evidence="9">Pm04-4</strain>
    </source>
</reference>
<evidence type="ECO:0000256" key="3">
    <source>
        <dbReference type="ARBA" id="ARBA00023125"/>
    </source>
</evidence>
<name>A0ABT4B023_9ACTN</name>
<dbReference type="Pfam" id="PF00392">
    <property type="entry name" value="GntR"/>
    <property type="match status" value="1"/>
</dbReference>
<dbReference type="Pfam" id="PF02909">
    <property type="entry name" value="TetR_C_1"/>
    <property type="match status" value="1"/>
</dbReference>
<dbReference type="PANTHER" id="PTHR30055:SF151">
    <property type="entry name" value="TRANSCRIPTIONAL REGULATORY PROTEIN"/>
    <property type="match status" value="1"/>
</dbReference>
<keyword evidence="1" id="KW-0678">Repressor</keyword>
<accession>A0ABT4B023</accession>
<keyword evidence="4" id="KW-0804">Transcription</keyword>
<dbReference type="SUPFAM" id="SSF48498">
    <property type="entry name" value="Tetracyclin repressor-like, C-terminal domain"/>
    <property type="match status" value="1"/>
</dbReference>
<dbReference type="InterPro" id="IPR004111">
    <property type="entry name" value="Repressor_TetR_C"/>
</dbReference>
<proteinExistence type="predicted"/>
<dbReference type="SUPFAM" id="SSF46689">
    <property type="entry name" value="Homeodomain-like"/>
    <property type="match status" value="1"/>
</dbReference>
<feature type="region of interest" description="Disordered" evidence="6">
    <location>
        <begin position="302"/>
        <end position="321"/>
    </location>
</feature>
<keyword evidence="3 5" id="KW-0238">DNA-binding</keyword>
<dbReference type="Gene3D" id="1.10.10.60">
    <property type="entry name" value="Homeodomain-like"/>
    <property type="match status" value="1"/>
</dbReference>
<dbReference type="EMBL" id="JAPNTZ010000006">
    <property type="protein sequence ID" value="MCY1139846.1"/>
    <property type="molecule type" value="Genomic_DNA"/>
</dbReference>
<dbReference type="InterPro" id="IPR036390">
    <property type="entry name" value="WH_DNA-bd_sf"/>
</dbReference>
<evidence type="ECO:0000313" key="10">
    <source>
        <dbReference type="Proteomes" id="UP001151002"/>
    </source>
</evidence>
<dbReference type="InterPro" id="IPR036271">
    <property type="entry name" value="Tet_transcr_reg_TetR-rel_C_sf"/>
</dbReference>
<dbReference type="RefSeq" id="WP_267564004.1">
    <property type="nucleotide sequence ID" value="NZ_JAPNTZ010000006.1"/>
</dbReference>
<dbReference type="PANTHER" id="PTHR30055">
    <property type="entry name" value="HTH-TYPE TRANSCRIPTIONAL REGULATOR RUTR"/>
    <property type="match status" value="1"/>
</dbReference>
<dbReference type="CDD" id="cd07377">
    <property type="entry name" value="WHTH_GntR"/>
    <property type="match status" value="1"/>
</dbReference>
<dbReference type="PROSITE" id="PS50977">
    <property type="entry name" value="HTH_TETR_2"/>
    <property type="match status" value="1"/>
</dbReference>
<dbReference type="Proteomes" id="UP001151002">
    <property type="component" value="Unassembled WGS sequence"/>
</dbReference>
<dbReference type="PRINTS" id="PR00455">
    <property type="entry name" value="HTHTETR"/>
</dbReference>
<dbReference type="InterPro" id="IPR050109">
    <property type="entry name" value="HTH-type_TetR-like_transc_reg"/>
</dbReference>
<feature type="domain" description="HTH gntR-type" evidence="7">
    <location>
        <begin position="2"/>
        <end position="70"/>
    </location>
</feature>